<accession>A0A4Q0M3G5</accession>
<gene>
    <name evidence="2" type="ORF">EK403_21720</name>
</gene>
<name>A0A4Q0M3G5_9HYPH</name>
<keyword evidence="1" id="KW-0812">Transmembrane</keyword>
<proteinExistence type="predicted"/>
<comment type="caution">
    <text evidence="2">The sequence shown here is derived from an EMBL/GenBank/DDBJ whole genome shotgun (WGS) entry which is preliminary data.</text>
</comment>
<evidence type="ECO:0000256" key="1">
    <source>
        <dbReference type="SAM" id="Phobius"/>
    </source>
</evidence>
<dbReference type="EMBL" id="RYFI01000037">
    <property type="protein sequence ID" value="RXF67116.1"/>
    <property type="molecule type" value="Genomic_DNA"/>
</dbReference>
<keyword evidence="1" id="KW-0472">Membrane</keyword>
<evidence type="ECO:0000313" key="2">
    <source>
        <dbReference type="EMBL" id="RXF67116.1"/>
    </source>
</evidence>
<keyword evidence="3" id="KW-1185">Reference proteome</keyword>
<feature type="transmembrane region" description="Helical" evidence="1">
    <location>
        <begin position="53"/>
        <end position="68"/>
    </location>
</feature>
<keyword evidence="1" id="KW-1133">Transmembrane helix</keyword>
<organism evidence="2 3">
    <name type="scientific">Hansschlegelia zhihuaiae</name>
    <dbReference type="NCBI Taxonomy" id="405005"/>
    <lineage>
        <taxon>Bacteria</taxon>
        <taxon>Pseudomonadati</taxon>
        <taxon>Pseudomonadota</taxon>
        <taxon>Alphaproteobacteria</taxon>
        <taxon>Hyphomicrobiales</taxon>
        <taxon>Methylopilaceae</taxon>
        <taxon>Hansschlegelia</taxon>
    </lineage>
</organism>
<dbReference type="RefSeq" id="WP_128779544.1">
    <property type="nucleotide sequence ID" value="NZ_RYFI01000037.1"/>
</dbReference>
<evidence type="ECO:0000313" key="3">
    <source>
        <dbReference type="Proteomes" id="UP000289708"/>
    </source>
</evidence>
<dbReference type="OrthoDB" id="9922445at2"/>
<dbReference type="AlphaFoldDB" id="A0A4Q0M3G5"/>
<reference evidence="2 3" key="1">
    <citation type="submission" date="2018-12" db="EMBL/GenBank/DDBJ databases">
        <title>bacterium Hansschlegelia zhihuaiae S113.</title>
        <authorList>
            <person name="He J."/>
        </authorList>
    </citation>
    <scope>NUCLEOTIDE SEQUENCE [LARGE SCALE GENOMIC DNA]</scope>
    <source>
        <strain evidence="2 3">S 113</strain>
    </source>
</reference>
<feature type="transmembrane region" description="Helical" evidence="1">
    <location>
        <begin position="74"/>
        <end position="92"/>
    </location>
</feature>
<dbReference type="Proteomes" id="UP000289708">
    <property type="component" value="Unassembled WGS sequence"/>
</dbReference>
<protein>
    <submittedName>
        <fullName evidence="2">Uncharacterized protein</fullName>
    </submittedName>
</protein>
<sequence>MTTSEQSTSEEWKNYKTELFRLDDDIPSKLEEALEAVQQELVEERDSKKEERFVWLMALMLVFDAFMFKDMTTWAGPISIITVQILMMVALGRKWGMDHIWTITEKIIQKWDGKFGRGA</sequence>